<evidence type="ECO:0000259" key="4">
    <source>
        <dbReference type="PROSITE" id="PS50949"/>
    </source>
</evidence>
<dbReference type="Gene3D" id="1.10.10.10">
    <property type="entry name" value="Winged helix-like DNA-binding domain superfamily/Winged helix DNA-binding domain"/>
    <property type="match status" value="1"/>
</dbReference>
<dbReference type="Gene3D" id="1.20.120.530">
    <property type="entry name" value="GntR ligand-binding domain-like"/>
    <property type="match status" value="1"/>
</dbReference>
<protein>
    <submittedName>
        <fullName evidence="5">FadR/GntR family transcriptional regulator</fullName>
    </submittedName>
</protein>
<dbReference type="PANTHER" id="PTHR43537:SF5">
    <property type="entry name" value="UXU OPERON TRANSCRIPTIONAL REGULATOR"/>
    <property type="match status" value="1"/>
</dbReference>
<reference evidence="6" key="1">
    <citation type="journal article" date="2019" name="Int. J. Syst. Evol. Microbiol.">
        <title>The Global Catalogue of Microorganisms (GCM) 10K type strain sequencing project: providing services to taxonomists for standard genome sequencing and annotation.</title>
        <authorList>
            <consortium name="The Broad Institute Genomics Platform"/>
            <consortium name="The Broad Institute Genome Sequencing Center for Infectious Disease"/>
            <person name="Wu L."/>
            <person name="Ma J."/>
        </authorList>
    </citation>
    <scope>NUCLEOTIDE SEQUENCE [LARGE SCALE GENOMIC DNA]</scope>
    <source>
        <strain evidence="6">XZYJ18</strain>
    </source>
</reference>
<evidence type="ECO:0000256" key="3">
    <source>
        <dbReference type="ARBA" id="ARBA00023163"/>
    </source>
</evidence>
<dbReference type="PRINTS" id="PR00035">
    <property type="entry name" value="HTHGNTR"/>
</dbReference>
<dbReference type="SUPFAM" id="SSF48008">
    <property type="entry name" value="GntR ligand-binding domain-like"/>
    <property type="match status" value="1"/>
</dbReference>
<dbReference type="Pfam" id="PF00392">
    <property type="entry name" value="GntR"/>
    <property type="match status" value="1"/>
</dbReference>
<organism evidence="5 6">
    <name type="scientific">Nocardiopsis mangrovi</name>
    <dbReference type="NCBI Taxonomy" id="1179818"/>
    <lineage>
        <taxon>Bacteria</taxon>
        <taxon>Bacillati</taxon>
        <taxon>Actinomycetota</taxon>
        <taxon>Actinomycetes</taxon>
        <taxon>Streptosporangiales</taxon>
        <taxon>Nocardiopsidaceae</taxon>
        <taxon>Nocardiopsis</taxon>
    </lineage>
</organism>
<sequence>MKRRPRYQEVVGRIRSRILSGELPPGSRLPSEPRLMEDYGVSRTVVREAVSRLQAEGLVETHHGRGSYVLALPDTAPFRVGLGEVAGAADAVALLDFRMGVECEAAALAARAARPGDLAALRSAAAALAAAEPNEVVEADFRFHRAVAAATGNRFYRDLLDTLGPGVALVVRARMAGEHSRTDAAHVAKVRSEHEDILASVLAGDADAARAAMRIHLANTRRRLTPASA</sequence>
<dbReference type="InterPro" id="IPR008920">
    <property type="entry name" value="TF_FadR/GntR_C"/>
</dbReference>
<dbReference type="SUPFAM" id="SSF46785">
    <property type="entry name" value="Winged helix' DNA-binding domain"/>
    <property type="match status" value="1"/>
</dbReference>
<keyword evidence="1" id="KW-0805">Transcription regulation</keyword>
<comment type="caution">
    <text evidence="5">The sequence shown here is derived from an EMBL/GenBank/DDBJ whole genome shotgun (WGS) entry which is preliminary data.</text>
</comment>
<dbReference type="InterPro" id="IPR011711">
    <property type="entry name" value="GntR_C"/>
</dbReference>
<evidence type="ECO:0000313" key="5">
    <source>
        <dbReference type="EMBL" id="MFC4561691.1"/>
    </source>
</evidence>
<keyword evidence="2" id="KW-0238">DNA-binding</keyword>
<accession>A0ABV9DS45</accession>
<evidence type="ECO:0000256" key="1">
    <source>
        <dbReference type="ARBA" id="ARBA00023015"/>
    </source>
</evidence>
<proteinExistence type="predicted"/>
<dbReference type="InterPro" id="IPR036388">
    <property type="entry name" value="WH-like_DNA-bd_sf"/>
</dbReference>
<dbReference type="SMART" id="SM00895">
    <property type="entry name" value="FCD"/>
    <property type="match status" value="1"/>
</dbReference>
<dbReference type="SMART" id="SM00345">
    <property type="entry name" value="HTH_GNTR"/>
    <property type="match status" value="1"/>
</dbReference>
<dbReference type="PROSITE" id="PS50949">
    <property type="entry name" value="HTH_GNTR"/>
    <property type="match status" value="1"/>
</dbReference>
<keyword evidence="3" id="KW-0804">Transcription</keyword>
<dbReference type="InterPro" id="IPR000524">
    <property type="entry name" value="Tscrpt_reg_HTH_GntR"/>
</dbReference>
<dbReference type="InterPro" id="IPR036390">
    <property type="entry name" value="WH_DNA-bd_sf"/>
</dbReference>
<dbReference type="EMBL" id="JBHSFQ010000005">
    <property type="protein sequence ID" value="MFC4561691.1"/>
    <property type="molecule type" value="Genomic_DNA"/>
</dbReference>
<evidence type="ECO:0000256" key="2">
    <source>
        <dbReference type="ARBA" id="ARBA00023125"/>
    </source>
</evidence>
<dbReference type="PANTHER" id="PTHR43537">
    <property type="entry name" value="TRANSCRIPTIONAL REGULATOR, GNTR FAMILY"/>
    <property type="match status" value="1"/>
</dbReference>
<feature type="domain" description="HTH gntR-type" evidence="4">
    <location>
        <begin position="4"/>
        <end position="72"/>
    </location>
</feature>
<dbReference type="Pfam" id="PF07729">
    <property type="entry name" value="FCD"/>
    <property type="match status" value="1"/>
</dbReference>
<evidence type="ECO:0000313" key="6">
    <source>
        <dbReference type="Proteomes" id="UP001595923"/>
    </source>
</evidence>
<dbReference type="RefSeq" id="WP_378572309.1">
    <property type="nucleotide sequence ID" value="NZ_JBHSFQ010000005.1"/>
</dbReference>
<dbReference type="Proteomes" id="UP001595923">
    <property type="component" value="Unassembled WGS sequence"/>
</dbReference>
<gene>
    <name evidence="5" type="ORF">ACFO4E_07465</name>
</gene>
<dbReference type="CDD" id="cd07377">
    <property type="entry name" value="WHTH_GntR"/>
    <property type="match status" value="1"/>
</dbReference>
<keyword evidence="6" id="KW-1185">Reference proteome</keyword>
<name>A0ABV9DS45_9ACTN</name>